<dbReference type="InterPro" id="IPR050373">
    <property type="entry name" value="Fibrinogen_C-term_domain"/>
</dbReference>
<dbReference type="PANTHER" id="PTHR19143">
    <property type="entry name" value="FIBRINOGEN/TENASCIN/ANGIOPOEITIN"/>
    <property type="match status" value="1"/>
</dbReference>
<organism evidence="3 4">
    <name type="scientific">Crassostrea virginica</name>
    <name type="common">Eastern oyster</name>
    <dbReference type="NCBI Taxonomy" id="6565"/>
    <lineage>
        <taxon>Eukaryota</taxon>
        <taxon>Metazoa</taxon>
        <taxon>Spiralia</taxon>
        <taxon>Lophotrochozoa</taxon>
        <taxon>Mollusca</taxon>
        <taxon>Bivalvia</taxon>
        <taxon>Autobranchia</taxon>
        <taxon>Pteriomorphia</taxon>
        <taxon>Ostreida</taxon>
        <taxon>Ostreoidea</taxon>
        <taxon>Ostreidae</taxon>
        <taxon>Crassostrea</taxon>
    </lineage>
</organism>
<dbReference type="Pfam" id="PF00147">
    <property type="entry name" value="Fibrinogen_C"/>
    <property type="match status" value="1"/>
</dbReference>
<keyword evidence="1" id="KW-0732">Signal</keyword>
<dbReference type="PANTHER" id="PTHR19143:SF444">
    <property type="entry name" value="PROTEIN SCABROUS"/>
    <property type="match status" value="1"/>
</dbReference>
<dbReference type="InterPro" id="IPR002181">
    <property type="entry name" value="Fibrinogen_a/b/g_C_dom"/>
</dbReference>
<dbReference type="GO" id="GO:0005615">
    <property type="term" value="C:extracellular space"/>
    <property type="evidence" value="ECO:0007669"/>
    <property type="project" value="TreeGrafter"/>
</dbReference>
<dbReference type="SMART" id="SM00186">
    <property type="entry name" value="FBG"/>
    <property type="match status" value="1"/>
</dbReference>
<dbReference type="PROSITE" id="PS51406">
    <property type="entry name" value="FIBRINOGEN_C_2"/>
    <property type="match status" value="1"/>
</dbReference>
<reference evidence="4" key="1">
    <citation type="submission" date="2025-08" db="UniProtKB">
        <authorList>
            <consortium name="RefSeq"/>
        </authorList>
    </citation>
    <scope>IDENTIFICATION</scope>
    <source>
        <tissue evidence="4">Whole sample</tissue>
    </source>
</reference>
<dbReference type="Gene3D" id="3.90.215.10">
    <property type="entry name" value="Gamma Fibrinogen, chain A, domain 1"/>
    <property type="match status" value="1"/>
</dbReference>
<dbReference type="InterPro" id="IPR036056">
    <property type="entry name" value="Fibrinogen-like_C"/>
</dbReference>
<dbReference type="GeneID" id="111106636"/>
<name>A0A8B8B364_CRAVI</name>
<protein>
    <submittedName>
        <fullName evidence="4">Uncharacterized protein LOC111106636</fullName>
    </submittedName>
</protein>
<dbReference type="OrthoDB" id="10380133at2759"/>
<proteinExistence type="predicted"/>
<dbReference type="KEGG" id="cvn:111106636"/>
<accession>A0A8B8B364</accession>
<keyword evidence="3" id="KW-1185">Reference proteome</keyword>
<sequence length="348" mass="39059">MKKRFLRFLLLFLTILGGDANIRKFHLHLYGSVRGSEGSDLLGRFPRVSKAVCAAACLENARCLAMELCKDDECRITTGQLSPQGSNSTGPTCQLYRLENPCVEGYWDRVQGSCTQNLTRTLPANTCIDCRCLWGLLNLVLSAGESKFTLFNGKNVVCVITMTLTLIGPVFYQWTVIQRRTPRLSGGVNFDLGWNDYRDGFGSVYSDFWMGNEYIHQLTNISGNRHLQIEVIRVNGQQVKVDYLFSTESEEDGYRLHVTNIGGITPSDDPFTSGCLECANLMKFTTSDVDNDNNVTSNCADVSKGGWWHNACQRSNLNGRFGESDYRLGINWNGITDIYSVEMRVRQP</sequence>
<feature type="chain" id="PRO_5034174787" evidence="1">
    <location>
        <begin position="21"/>
        <end position="348"/>
    </location>
</feature>
<dbReference type="SUPFAM" id="SSF56496">
    <property type="entry name" value="Fibrinogen C-terminal domain-like"/>
    <property type="match status" value="1"/>
</dbReference>
<gene>
    <name evidence="4" type="primary">LOC111106636</name>
</gene>
<evidence type="ECO:0000313" key="3">
    <source>
        <dbReference type="Proteomes" id="UP000694844"/>
    </source>
</evidence>
<evidence type="ECO:0000313" key="4">
    <source>
        <dbReference type="RefSeq" id="XP_022297084.1"/>
    </source>
</evidence>
<evidence type="ECO:0000259" key="2">
    <source>
        <dbReference type="PROSITE" id="PS51406"/>
    </source>
</evidence>
<evidence type="ECO:0000256" key="1">
    <source>
        <dbReference type="SAM" id="SignalP"/>
    </source>
</evidence>
<dbReference type="RefSeq" id="XP_022297084.1">
    <property type="nucleotide sequence ID" value="XM_022441376.1"/>
</dbReference>
<feature type="signal peptide" evidence="1">
    <location>
        <begin position="1"/>
        <end position="20"/>
    </location>
</feature>
<dbReference type="AlphaFoldDB" id="A0A8B8B364"/>
<dbReference type="InterPro" id="IPR014716">
    <property type="entry name" value="Fibrinogen_a/b/g_C_1"/>
</dbReference>
<dbReference type="Proteomes" id="UP000694844">
    <property type="component" value="Chromosome 8"/>
</dbReference>
<feature type="domain" description="Fibrinogen C-terminal" evidence="2">
    <location>
        <begin position="121"/>
        <end position="348"/>
    </location>
</feature>